<dbReference type="Proteomes" id="UP000070700">
    <property type="component" value="Unassembled WGS sequence"/>
</dbReference>
<reference evidence="1 2" key="1">
    <citation type="submission" date="2015-10" db="EMBL/GenBank/DDBJ databases">
        <title>Full genome of DAOMC 229536 Phialocephala scopiformis, a fungal endophyte of spruce producing the potent anti-insectan compound rugulosin.</title>
        <authorList>
            <consortium name="DOE Joint Genome Institute"/>
            <person name="Walker A.K."/>
            <person name="Frasz S.L."/>
            <person name="Seifert K.A."/>
            <person name="Miller J.D."/>
            <person name="Mondo S.J."/>
            <person name="Labutti K."/>
            <person name="Lipzen A."/>
            <person name="Dockter R."/>
            <person name="Kennedy M."/>
            <person name="Grigoriev I.V."/>
            <person name="Spatafora J.W."/>
        </authorList>
    </citation>
    <scope>NUCLEOTIDE SEQUENCE [LARGE SCALE GENOMIC DNA]</scope>
    <source>
        <strain evidence="1 2">CBS 120377</strain>
    </source>
</reference>
<proteinExistence type="predicted"/>
<accession>A0A132BBL8</accession>
<sequence length="277" mass="30010">MDQDRGKTYPFINNLLDHDLGLVDLGPSALEGDVDELTSTRSGSILRFGWHLDVNHMSGILDLVDLRTLRADNLAGSSREHLHDLLHLYASINNTVSTTSTNTLGKICTTRDFGLNLNMDFGTVLVEILSHTLANVLDDVDPAWSPVVCVDLINSQGVLVLLRIRSPSGVGRDNMIRCIITLKVSGNQLDDGDTVLETVGDTNRKVGADFEGITHVSLTVVDFDVLSLLTGNWRDGSVEVPSKASVDVVQDLASVLVRLCLCMSALVPIEPKSRVAP</sequence>
<gene>
    <name evidence="1" type="ORF">LY89DRAFT_286214</name>
</gene>
<evidence type="ECO:0000313" key="2">
    <source>
        <dbReference type="Proteomes" id="UP000070700"/>
    </source>
</evidence>
<dbReference type="InParanoid" id="A0A132BBL8"/>
<evidence type="ECO:0000313" key="1">
    <source>
        <dbReference type="EMBL" id="KUJ09399.1"/>
    </source>
</evidence>
<keyword evidence="2" id="KW-1185">Reference proteome</keyword>
<organism evidence="1 2">
    <name type="scientific">Mollisia scopiformis</name>
    <name type="common">Conifer needle endophyte fungus</name>
    <name type="synonym">Phialocephala scopiformis</name>
    <dbReference type="NCBI Taxonomy" id="149040"/>
    <lineage>
        <taxon>Eukaryota</taxon>
        <taxon>Fungi</taxon>
        <taxon>Dikarya</taxon>
        <taxon>Ascomycota</taxon>
        <taxon>Pezizomycotina</taxon>
        <taxon>Leotiomycetes</taxon>
        <taxon>Helotiales</taxon>
        <taxon>Mollisiaceae</taxon>
        <taxon>Mollisia</taxon>
    </lineage>
</organism>
<dbReference type="KEGG" id="psco:LY89DRAFT_286214"/>
<protein>
    <submittedName>
        <fullName evidence="1">Uncharacterized protein</fullName>
    </submittedName>
</protein>
<dbReference type="EMBL" id="KQ947432">
    <property type="protein sequence ID" value="KUJ09399.1"/>
    <property type="molecule type" value="Genomic_DNA"/>
</dbReference>
<dbReference type="GeneID" id="28816214"/>
<name>A0A132BBL8_MOLSC</name>
<dbReference type="RefSeq" id="XP_018063754.1">
    <property type="nucleotide sequence ID" value="XM_018206488.1"/>
</dbReference>
<dbReference type="AlphaFoldDB" id="A0A132BBL8"/>